<keyword evidence="3 5" id="KW-1133">Transmembrane helix</keyword>
<evidence type="ECO:0000256" key="4">
    <source>
        <dbReference type="ARBA" id="ARBA00023136"/>
    </source>
</evidence>
<keyword evidence="7" id="KW-1185">Reference proteome</keyword>
<evidence type="ECO:0000256" key="1">
    <source>
        <dbReference type="ARBA" id="ARBA00004141"/>
    </source>
</evidence>
<gene>
    <name evidence="6" type="ORF">GGR47_003228</name>
</gene>
<dbReference type="EMBL" id="JACIDB010000009">
    <property type="protein sequence ID" value="MBB3876964.1"/>
    <property type="molecule type" value="Genomic_DNA"/>
</dbReference>
<dbReference type="RefSeq" id="WP_244304988.1">
    <property type="nucleotide sequence ID" value="NZ_JACIDB010000009.1"/>
</dbReference>
<keyword evidence="4 5" id="KW-0472">Membrane</keyword>
<dbReference type="GO" id="GO:0016020">
    <property type="term" value="C:membrane"/>
    <property type="evidence" value="ECO:0007669"/>
    <property type="project" value="UniProtKB-SubCell"/>
</dbReference>
<comment type="subcellular location">
    <subcellularLocation>
        <location evidence="1">Membrane</location>
        <topology evidence="1">Multi-pass membrane protein</topology>
    </subcellularLocation>
</comment>
<evidence type="ECO:0000256" key="5">
    <source>
        <dbReference type="SAM" id="Phobius"/>
    </source>
</evidence>
<dbReference type="AlphaFoldDB" id="A0AAW3TYE2"/>
<dbReference type="InterPro" id="IPR007269">
    <property type="entry name" value="ICMT_MeTrfase"/>
</dbReference>
<dbReference type="Proteomes" id="UP000528945">
    <property type="component" value="Unassembled WGS sequence"/>
</dbReference>
<reference evidence="6 7" key="1">
    <citation type="submission" date="2020-08" db="EMBL/GenBank/DDBJ databases">
        <title>Genomic Encyclopedia of Type Strains, Phase IV (KMG-IV): sequencing the most valuable type-strain genomes for metagenomic binning, comparative biology and taxonomic classification.</title>
        <authorList>
            <person name="Goeker M."/>
        </authorList>
    </citation>
    <scope>NUCLEOTIDE SEQUENCE [LARGE SCALE GENOMIC DNA]</scope>
    <source>
        <strain evidence="6 7">DSM 15581</strain>
    </source>
</reference>
<evidence type="ECO:0000313" key="6">
    <source>
        <dbReference type="EMBL" id="MBB3876964.1"/>
    </source>
</evidence>
<dbReference type="Pfam" id="PF04140">
    <property type="entry name" value="ICMT"/>
    <property type="match status" value="1"/>
</dbReference>
<evidence type="ECO:0000256" key="2">
    <source>
        <dbReference type="ARBA" id="ARBA00022692"/>
    </source>
</evidence>
<sequence>MSVDPVPNCASSPDHCPPSAVSHGVGLAGLAGLGAWLVFAGSIGMDGPYAALVALVACAAPMILWSLLVDKVHRHATTGIDWGSPRPFAETREISLTKLAGLFATWAAIGIIYGMGRFYWEGNFAFAMWCFSWGMPIVALLAVPYVLWLDRYLEQPRDGSWHVGAWLTGQSGVEREAIWGHMRSWGVKAFFLAFMLAVVPGNYGSFIRSDLTRLSDPVMLASWLIALMFVIDVSFATVGYVLTLRPLDSHIRSANPFAAAWTAALICYPPFIMMETGGPLDYHPGTQEWSSWFAGHPALLWLWGAALVALTAVYAWATVAFGLRFSNLTHRGILTHGPYAWSRHPAYLSKNLFWWLSTLPLLTTGSLVDAIRATLLMGVVSGVYYWRAKTEERHLGLDPTYRAYSDWMGRHGAVPRFLRWLLGTPAPAPVEAPQVAG</sequence>
<accession>A0AAW3TYE2</accession>
<feature type="transmembrane region" description="Helical" evidence="5">
    <location>
        <begin position="99"/>
        <end position="120"/>
    </location>
</feature>
<feature type="transmembrane region" description="Helical" evidence="5">
    <location>
        <begin position="49"/>
        <end position="68"/>
    </location>
</feature>
<evidence type="ECO:0000256" key="3">
    <source>
        <dbReference type="ARBA" id="ARBA00022989"/>
    </source>
</evidence>
<feature type="transmembrane region" description="Helical" evidence="5">
    <location>
        <begin position="300"/>
        <end position="323"/>
    </location>
</feature>
<feature type="transmembrane region" description="Helical" evidence="5">
    <location>
        <begin position="223"/>
        <end position="242"/>
    </location>
</feature>
<comment type="caution">
    <text evidence="6">The sequence shown here is derived from an EMBL/GenBank/DDBJ whole genome shotgun (WGS) entry which is preliminary data.</text>
</comment>
<feature type="transmembrane region" description="Helical" evidence="5">
    <location>
        <begin position="126"/>
        <end position="148"/>
    </location>
</feature>
<name>A0AAW3TYE2_9SPHN</name>
<keyword evidence="2 5" id="KW-0812">Transmembrane</keyword>
<feature type="transmembrane region" description="Helical" evidence="5">
    <location>
        <begin position="185"/>
        <end position="203"/>
    </location>
</feature>
<feature type="transmembrane region" description="Helical" evidence="5">
    <location>
        <begin position="20"/>
        <end position="43"/>
    </location>
</feature>
<protein>
    <submittedName>
        <fullName evidence="6">Protein-S-isoprenylcysteine O-methyltransferase Ste14</fullName>
    </submittedName>
</protein>
<evidence type="ECO:0000313" key="7">
    <source>
        <dbReference type="Proteomes" id="UP000528945"/>
    </source>
</evidence>
<organism evidence="6 7">
    <name type="scientific">Sphingomonas aquatilis</name>
    <dbReference type="NCBI Taxonomy" id="93063"/>
    <lineage>
        <taxon>Bacteria</taxon>
        <taxon>Pseudomonadati</taxon>
        <taxon>Pseudomonadota</taxon>
        <taxon>Alphaproteobacteria</taxon>
        <taxon>Sphingomonadales</taxon>
        <taxon>Sphingomonadaceae</taxon>
        <taxon>Sphingomonas</taxon>
    </lineage>
</organism>
<dbReference type="Gene3D" id="1.20.120.1630">
    <property type="match status" value="1"/>
</dbReference>
<proteinExistence type="predicted"/>
<feature type="transmembrane region" description="Helical" evidence="5">
    <location>
        <begin position="254"/>
        <end position="272"/>
    </location>
</feature>
<dbReference type="GO" id="GO:0004671">
    <property type="term" value="F:protein C-terminal S-isoprenylcysteine carboxyl O-methyltransferase activity"/>
    <property type="evidence" value="ECO:0007669"/>
    <property type="project" value="InterPro"/>
</dbReference>